<sequence>MTCQGRTLVPATHVRQPSRNGGHDPVARTLGLVELRRVGEFELGEVTRREAAAHRRRDDVDAPVRPVAADRLRTADRVGLGVDQEFEGLPLGTRAVPGA</sequence>
<protein>
    <submittedName>
        <fullName evidence="2">Uncharacterized protein</fullName>
    </submittedName>
</protein>
<evidence type="ECO:0000256" key="1">
    <source>
        <dbReference type="SAM" id="MobiDB-lite"/>
    </source>
</evidence>
<dbReference type="STRING" id="1089455.MOPEL_067_00650"/>
<accession>H5UR58</accession>
<dbReference type="AlphaFoldDB" id="H5UR58"/>
<name>H5UR58_9MICO</name>
<organism evidence="2 3">
    <name type="scientific">Mobilicoccus pelagius NBRC 104925</name>
    <dbReference type="NCBI Taxonomy" id="1089455"/>
    <lineage>
        <taxon>Bacteria</taxon>
        <taxon>Bacillati</taxon>
        <taxon>Actinomycetota</taxon>
        <taxon>Actinomycetes</taxon>
        <taxon>Micrococcales</taxon>
        <taxon>Dermatophilaceae</taxon>
        <taxon>Mobilicoccus</taxon>
    </lineage>
</organism>
<comment type="caution">
    <text evidence="2">The sequence shown here is derived from an EMBL/GenBank/DDBJ whole genome shotgun (WGS) entry which is preliminary data.</text>
</comment>
<reference evidence="2 3" key="1">
    <citation type="submission" date="2012-02" db="EMBL/GenBank/DDBJ databases">
        <title>Whole genome shotgun sequence of Mobilicoccus pelagius NBRC 104925.</title>
        <authorList>
            <person name="Yoshida Y."/>
            <person name="Hosoyama A."/>
            <person name="Tsuchikane K."/>
            <person name="Katsumata H."/>
            <person name="Yamazaki S."/>
            <person name="Fujita N."/>
        </authorList>
    </citation>
    <scope>NUCLEOTIDE SEQUENCE [LARGE SCALE GENOMIC DNA]</scope>
    <source>
        <strain evidence="2 3">NBRC 104925</strain>
    </source>
</reference>
<evidence type="ECO:0000313" key="2">
    <source>
        <dbReference type="EMBL" id="GAB48216.1"/>
    </source>
</evidence>
<proteinExistence type="predicted"/>
<dbReference type="EMBL" id="BAFE01000047">
    <property type="protein sequence ID" value="GAB48216.1"/>
    <property type="molecule type" value="Genomic_DNA"/>
</dbReference>
<evidence type="ECO:0000313" key="3">
    <source>
        <dbReference type="Proteomes" id="UP000004367"/>
    </source>
</evidence>
<dbReference type="Proteomes" id="UP000004367">
    <property type="component" value="Unassembled WGS sequence"/>
</dbReference>
<keyword evidence="3" id="KW-1185">Reference proteome</keyword>
<feature type="region of interest" description="Disordered" evidence="1">
    <location>
        <begin position="1"/>
        <end position="26"/>
    </location>
</feature>
<gene>
    <name evidence="2" type="ORF">MOPEL_067_00650</name>
</gene>